<feature type="transmembrane region" description="Helical" evidence="1">
    <location>
        <begin position="6"/>
        <end position="25"/>
    </location>
</feature>
<sequence length="178" mass="21250">MPTWLWIHGIILVIYIIFWGLLYYLKLWRLSFPFNKMTSIKVILSLFLPFSWLLSSLVIGLFLLLSKQLSKLDKMLLIYFPLISLLALFVNYYINSLKYNNSEKQIQKNINLLRDTCHNWVLQFPFLDENKYDLQVFISKNKPVGRMVLYELTCSEEKIINQHKDKLPQEVTLLISRK</sequence>
<keyword evidence="1" id="KW-0472">Membrane</keyword>
<dbReference type="Proteomes" id="UP001162836">
    <property type="component" value="Unassembled WGS sequence"/>
</dbReference>
<name>A0ABS8QG05_9BACI</name>
<evidence type="ECO:0000313" key="3">
    <source>
        <dbReference type="Proteomes" id="UP001162836"/>
    </source>
</evidence>
<evidence type="ECO:0000256" key="1">
    <source>
        <dbReference type="SAM" id="Phobius"/>
    </source>
</evidence>
<feature type="transmembrane region" description="Helical" evidence="1">
    <location>
        <begin position="76"/>
        <end position="94"/>
    </location>
</feature>
<feature type="transmembrane region" description="Helical" evidence="1">
    <location>
        <begin position="46"/>
        <end position="64"/>
    </location>
</feature>
<dbReference type="EMBL" id="JAJODE010000008">
    <property type="protein sequence ID" value="MCD4838179.1"/>
    <property type="molecule type" value="Genomic_DNA"/>
</dbReference>
<keyword evidence="1" id="KW-0812">Transmembrane</keyword>
<keyword evidence="3" id="KW-1185">Reference proteome</keyword>
<keyword evidence="1" id="KW-1133">Transmembrane helix</keyword>
<organism evidence="2 3">
    <name type="scientific">Neobacillus sedimentimangrovi</name>
    <dbReference type="NCBI Taxonomy" id="2699460"/>
    <lineage>
        <taxon>Bacteria</taxon>
        <taxon>Bacillati</taxon>
        <taxon>Bacillota</taxon>
        <taxon>Bacilli</taxon>
        <taxon>Bacillales</taxon>
        <taxon>Bacillaceae</taxon>
        <taxon>Neobacillus</taxon>
    </lineage>
</organism>
<gene>
    <name evidence="2" type="ORF">LRS37_04690</name>
</gene>
<evidence type="ECO:0000313" key="2">
    <source>
        <dbReference type="EMBL" id="MCD4838179.1"/>
    </source>
</evidence>
<reference evidence="2 3" key="1">
    <citation type="journal article" date="2023" name="Antonie Van Leeuwenhoek">
        <title>Unveiling the genomic potential of a novel thermostable glycoside hydrolases producing Neobacillus sedimentimangrovi UE25.</title>
        <authorList>
            <person name="Ejaz U."/>
            <person name="Saleem F."/>
            <person name="Rashid R."/>
            <person name="Hasan K.A."/>
            <person name="Syed M.N."/>
            <person name="Sohail M."/>
        </authorList>
    </citation>
    <scope>NUCLEOTIDE SEQUENCE [LARGE SCALE GENOMIC DNA]</scope>
    <source>
        <strain evidence="2 3">UE25</strain>
    </source>
</reference>
<protein>
    <submittedName>
        <fullName evidence="2">Uncharacterized protein</fullName>
    </submittedName>
</protein>
<proteinExistence type="predicted"/>
<accession>A0ABS8QG05</accession>
<dbReference type="RefSeq" id="WP_231314382.1">
    <property type="nucleotide sequence ID" value="NZ_JAJODE010000008.1"/>
</dbReference>
<comment type="caution">
    <text evidence="2">The sequence shown here is derived from an EMBL/GenBank/DDBJ whole genome shotgun (WGS) entry which is preliminary data.</text>
</comment>